<evidence type="ECO:0000256" key="2">
    <source>
        <dbReference type="RuleBase" id="RU363072"/>
    </source>
</evidence>
<comment type="similarity">
    <text evidence="1 2">Belongs to the OprB family.</text>
</comment>
<evidence type="ECO:0000256" key="1">
    <source>
        <dbReference type="ARBA" id="ARBA00008769"/>
    </source>
</evidence>
<dbReference type="Pfam" id="PF04966">
    <property type="entry name" value="OprB"/>
    <property type="match status" value="1"/>
</dbReference>
<dbReference type="EMBL" id="QPJU01000003">
    <property type="protein sequence ID" value="RCX10199.1"/>
    <property type="molecule type" value="Genomic_DNA"/>
</dbReference>
<dbReference type="AlphaFoldDB" id="A0A369ALD4"/>
<comment type="caution">
    <text evidence="3">The sequence shown here is derived from an EMBL/GenBank/DDBJ whole genome shotgun (WGS) entry which is preliminary data.</text>
</comment>
<organism evidence="3 4">
    <name type="scientific">Extensimonas vulgaris</name>
    <dbReference type="NCBI Taxonomy" id="1031594"/>
    <lineage>
        <taxon>Bacteria</taxon>
        <taxon>Pseudomonadati</taxon>
        <taxon>Pseudomonadota</taxon>
        <taxon>Betaproteobacteria</taxon>
        <taxon>Burkholderiales</taxon>
        <taxon>Comamonadaceae</taxon>
        <taxon>Extensimonas</taxon>
    </lineage>
</organism>
<dbReference type="OrthoDB" id="5755240at2"/>
<keyword evidence="4" id="KW-1185">Reference proteome</keyword>
<dbReference type="Proteomes" id="UP000252174">
    <property type="component" value="Unassembled WGS sequence"/>
</dbReference>
<dbReference type="GO" id="GO:0015288">
    <property type="term" value="F:porin activity"/>
    <property type="evidence" value="ECO:0007669"/>
    <property type="project" value="InterPro"/>
</dbReference>
<reference evidence="3 4" key="1">
    <citation type="submission" date="2018-07" db="EMBL/GenBank/DDBJ databases">
        <title>Genomic Encyclopedia of Type Strains, Phase IV (KMG-IV): sequencing the most valuable type-strain genomes for metagenomic binning, comparative biology and taxonomic classification.</title>
        <authorList>
            <person name="Goeker M."/>
        </authorList>
    </citation>
    <scope>NUCLEOTIDE SEQUENCE [LARGE SCALE GENOMIC DNA]</scope>
    <source>
        <strain evidence="3 4">DSM 100911</strain>
    </source>
</reference>
<gene>
    <name evidence="3" type="ORF">DFR45_103184</name>
</gene>
<name>A0A369ALD4_9BURK</name>
<dbReference type="GO" id="GO:0008643">
    <property type="term" value="P:carbohydrate transport"/>
    <property type="evidence" value="ECO:0007669"/>
    <property type="project" value="InterPro"/>
</dbReference>
<dbReference type="InterPro" id="IPR007049">
    <property type="entry name" value="Carb-sel_porin_OprB"/>
</dbReference>
<evidence type="ECO:0000313" key="4">
    <source>
        <dbReference type="Proteomes" id="UP000252174"/>
    </source>
</evidence>
<dbReference type="GO" id="GO:0016020">
    <property type="term" value="C:membrane"/>
    <property type="evidence" value="ECO:0007669"/>
    <property type="project" value="InterPro"/>
</dbReference>
<protein>
    <submittedName>
        <fullName evidence="3">Carbohydrate-selective porin (OprB family)</fullName>
    </submittedName>
</protein>
<accession>A0A369ALD4</accession>
<evidence type="ECO:0000313" key="3">
    <source>
        <dbReference type="EMBL" id="RCX10199.1"/>
    </source>
</evidence>
<proteinExistence type="inferred from homology"/>
<sequence>MVALCGCITFTGEALAGQDAGSESWNAKFQATYIWQAKNAFAAAYSGPNSLSPAHEKSYSFTSTAFFGFRPWPAGELYFNPEVAQEAPLSNLTGLGGFTNGEMARGASTTLKFNVARFFLRQTWGEEGERTVVESGQNQLAGSVAARRWVFTAGKLAVTDIFDANAYSHDPRTQFMNWALMANGAYDYPADAKGYTWGTVLEWYHDAWAVRAGRFMQPKDPNGLPIDTRIFEHYGDQVELEHAHKALGHPGKLRLLVFRGRAKMSRFQDALDVAATTGTTPHLDAVRWREHHKTGWGLNIEQEVASGVGVFVRASRSDGKTETYAFTEIDNTVSGGALVQGQAWGREQDVVGVAAVRNGISGQRQAYLARGGISAFIGDGSLEYRCEKITEVFYSWAAVRHVWLTFDWQHVEHPAYNASRGPVNFFAVRLHSEF</sequence>
<dbReference type="InterPro" id="IPR038673">
    <property type="entry name" value="OprB_sf"/>
</dbReference>
<dbReference type="Gene3D" id="2.40.160.180">
    <property type="entry name" value="Carbohydrate-selective porin OprB"/>
    <property type="match status" value="1"/>
</dbReference>